<accession>A0A518BYA7</accession>
<dbReference type="Pfam" id="PF12836">
    <property type="entry name" value="HHH_3"/>
    <property type="match status" value="1"/>
</dbReference>
<dbReference type="NCBIfam" id="TIGR00426">
    <property type="entry name" value="competence protein ComEA helix-hairpin-helix repeat region"/>
    <property type="match status" value="1"/>
</dbReference>
<dbReference type="RefSeq" id="WP_145446143.1">
    <property type="nucleotide sequence ID" value="NZ_CP036280.1"/>
</dbReference>
<dbReference type="Gene3D" id="1.10.150.320">
    <property type="entry name" value="Photosystem II 12 kDa extrinsic protein"/>
    <property type="match status" value="1"/>
</dbReference>
<feature type="domain" description="Helix-hairpin-helix DNA-binding motif class 1" evidence="1">
    <location>
        <begin position="42"/>
        <end position="61"/>
    </location>
</feature>
<dbReference type="GO" id="GO:0003677">
    <property type="term" value="F:DNA binding"/>
    <property type="evidence" value="ECO:0007669"/>
    <property type="project" value="InterPro"/>
</dbReference>
<dbReference type="InterPro" id="IPR003583">
    <property type="entry name" value="Hlx-hairpin-Hlx_DNA-bd_motif"/>
</dbReference>
<organism evidence="2 3">
    <name type="scientific">Mucisphaera calidilacus</name>
    <dbReference type="NCBI Taxonomy" id="2527982"/>
    <lineage>
        <taxon>Bacteria</taxon>
        <taxon>Pseudomonadati</taxon>
        <taxon>Planctomycetota</taxon>
        <taxon>Phycisphaerae</taxon>
        <taxon>Phycisphaerales</taxon>
        <taxon>Phycisphaeraceae</taxon>
        <taxon>Mucisphaera</taxon>
    </lineage>
</organism>
<dbReference type="GO" id="GO:0015627">
    <property type="term" value="C:type II protein secretion system complex"/>
    <property type="evidence" value="ECO:0007669"/>
    <property type="project" value="TreeGrafter"/>
</dbReference>
<evidence type="ECO:0000259" key="1">
    <source>
        <dbReference type="SMART" id="SM00278"/>
    </source>
</evidence>
<dbReference type="AlphaFoldDB" id="A0A518BYA7"/>
<evidence type="ECO:0000313" key="2">
    <source>
        <dbReference type="EMBL" id="QDU71952.1"/>
    </source>
</evidence>
<protein>
    <submittedName>
        <fullName evidence="2">ComE operon protein 1</fullName>
    </submittedName>
</protein>
<name>A0A518BYA7_9BACT</name>
<dbReference type="PANTHER" id="PTHR21180">
    <property type="entry name" value="ENDONUCLEASE/EXONUCLEASE/PHOSPHATASE FAMILY DOMAIN-CONTAINING PROTEIN 1"/>
    <property type="match status" value="1"/>
</dbReference>
<dbReference type="InterPro" id="IPR051675">
    <property type="entry name" value="Endo/Exo/Phosphatase_dom_1"/>
</dbReference>
<dbReference type="InterPro" id="IPR010994">
    <property type="entry name" value="RuvA_2-like"/>
</dbReference>
<dbReference type="GO" id="GO:0015628">
    <property type="term" value="P:protein secretion by the type II secretion system"/>
    <property type="evidence" value="ECO:0007669"/>
    <property type="project" value="TreeGrafter"/>
</dbReference>
<dbReference type="KEGG" id="mcad:Pan265_18110"/>
<proteinExistence type="predicted"/>
<gene>
    <name evidence="2" type="primary">comEA</name>
    <name evidence="2" type="ORF">Pan265_18110</name>
</gene>
<feature type="domain" description="Helix-hairpin-helix DNA-binding motif class 1" evidence="1">
    <location>
        <begin position="72"/>
        <end position="91"/>
    </location>
</feature>
<sequence>MWKYCPLLILPILAALLCPIPINTIAPRPAGLRIDVNAAPAADLQLLPGIGPKLSENIIEHRERHGPFTTITQLDDVPRIGPKTLERLRPWVTLNSP</sequence>
<dbReference type="OrthoDB" id="9790239at2"/>
<evidence type="ECO:0000313" key="3">
    <source>
        <dbReference type="Proteomes" id="UP000320386"/>
    </source>
</evidence>
<dbReference type="InterPro" id="IPR004509">
    <property type="entry name" value="Competence_ComEA_HhH"/>
</dbReference>
<dbReference type="SMART" id="SM00278">
    <property type="entry name" value="HhH1"/>
    <property type="match status" value="2"/>
</dbReference>
<dbReference type="GO" id="GO:0006281">
    <property type="term" value="P:DNA repair"/>
    <property type="evidence" value="ECO:0007669"/>
    <property type="project" value="InterPro"/>
</dbReference>
<dbReference type="SUPFAM" id="SSF47781">
    <property type="entry name" value="RuvA domain 2-like"/>
    <property type="match status" value="1"/>
</dbReference>
<reference evidence="2 3" key="1">
    <citation type="submission" date="2019-02" db="EMBL/GenBank/DDBJ databases">
        <title>Deep-cultivation of Planctomycetes and their phenomic and genomic characterization uncovers novel biology.</title>
        <authorList>
            <person name="Wiegand S."/>
            <person name="Jogler M."/>
            <person name="Boedeker C."/>
            <person name="Pinto D."/>
            <person name="Vollmers J."/>
            <person name="Rivas-Marin E."/>
            <person name="Kohn T."/>
            <person name="Peeters S.H."/>
            <person name="Heuer A."/>
            <person name="Rast P."/>
            <person name="Oberbeckmann S."/>
            <person name="Bunk B."/>
            <person name="Jeske O."/>
            <person name="Meyerdierks A."/>
            <person name="Storesund J.E."/>
            <person name="Kallscheuer N."/>
            <person name="Luecker S."/>
            <person name="Lage O.M."/>
            <person name="Pohl T."/>
            <person name="Merkel B.J."/>
            <person name="Hornburger P."/>
            <person name="Mueller R.-W."/>
            <person name="Bruemmer F."/>
            <person name="Labrenz M."/>
            <person name="Spormann A.M."/>
            <person name="Op den Camp H."/>
            <person name="Overmann J."/>
            <person name="Amann R."/>
            <person name="Jetten M.S.M."/>
            <person name="Mascher T."/>
            <person name="Medema M.H."/>
            <person name="Devos D.P."/>
            <person name="Kaster A.-K."/>
            <person name="Ovreas L."/>
            <person name="Rohde M."/>
            <person name="Galperin M.Y."/>
            <person name="Jogler C."/>
        </authorList>
    </citation>
    <scope>NUCLEOTIDE SEQUENCE [LARGE SCALE GENOMIC DNA]</scope>
    <source>
        <strain evidence="2 3">Pan265</strain>
    </source>
</reference>
<dbReference type="EMBL" id="CP036280">
    <property type="protein sequence ID" value="QDU71952.1"/>
    <property type="molecule type" value="Genomic_DNA"/>
</dbReference>
<dbReference type="Proteomes" id="UP000320386">
    <property type="component" value="Chromosome"/>
</dbReference>
<keyword evidence="3" id="KW-1185">Reference proteome</keyword>
<dbReference type="PANTHER" id="PTHR21180:SF32">
    <property type="entry name" value="ENDONUCLEASE_EXONUCLEASE_PHOSPHATASE FAMILY DOMAIN-CONTAINING PROTEIN 1"/>
    <property type="match status" value="1"/>
</dbReference>